<dbReference type="EMBL" id="JRKL02000120">
    <property type="protein sequence ID" value="KAF3974881.1"/>
    <property type="molecule type" value="Genomic_DNA"/>
</dbReference>
<protein>
    <recommendedName>
        <fullName evidence="1">tRNA-uridine aminocarboxypropyltransferase</fullName>
        <ecNumber evidence="1">2.5.1.25</ecNumber>
    </recommendedName>
</protein>
<dbReference type="OrthoDB" id="408541at2759"/>
<evidence type="ECO:0000313" key="9">
    <source>
        <dbReference type="EMBL" id="KAF3974881.1"/>
    </source>
</evidence>
<sequence>MTSGAEKENPPIQTTAESESEPEPPQPRRPICSKCSRPTRVCLCETLPAQPIPTKTHIVIIQHPHEARHKLSTVPLLTKCLLNSTTLVTRRLRHGLSPLLDQSPPAVYLFPPTPSSPAVTLSQPQPQNDNDNDDESVVLIVFDATWKHAREMVRASEEYLSRFASRVCLEGYDESVGGRSIYDSDSELILRKEPCGGCVSTMEAVARALRVIEPNGLYVEAQLLRVLRDMVRLQARYLTTKPIKPRPKLEKKKKKAMQIEEKSEELLDFKS</sequence>
<dbReference type="AlphaFoldDB" id="A0A8J4S3K0"/>
<dbReference type="PANTHER" id="PTHR21392:SF0">
    <property type="entry name" value="TRNA-URIDINE AMINOCARBOXYPROPYLTRANSFERASE 2"/>
    <property type="match status" value="1"/>
</dbReference>
<evidence type="ECO:0000256" key="1">
    <source>
        <dbReference type="ARBA" id="ARBA00012386"/>
    </source>
</evidence>
<dbReference type="InterPro" id="IPR005636">
    <property type="entry name" value="DTW"/>
</dbReference>
<comment type="catalytic activity">
    <reaction evidence="6">
        <text>a uridine in tRNA + S-adenosyl-L-methionine = a 3-[(3S)-3-amino-3-carboxypropyl]uridine in tRNA + S-methyl-5'-thioadenosine + H(+)</text>
        <dbReference type="Rhea" id="RHEA:62432"/>
        <dbReference type="Rhea" id="RHEA-COMP:13339"/>
        <dbReference type="Rhea" id="RHEA-COMP:16092"/>
        <dbReference type="ChEBI" id="CHEBI:15378"/>
        <dbReference type="ChEBI" id="CHEBI:17509"/>
        <dbReference type="ChEBI" id="CHEBI:59789"/>
        <dbReference type="ChEBI" id="CHEBI:65315"/>
        <dbReference type="ChEBI" id="CHEBI:82930"/>
        <dbReference type="EC" id="2.5.1.25"/>
    </reaction>
</comment>
<comment type="caution">
    <text evidence="9">The sequence shown here is derived from an EMBL/GenBank/DDBJ whole genome shotgun (WGS) entry which is preliminary data.</text>
</comment>
<evidence type="ECO:0000256" key="4">
    <source>
        <dbReference type="ARBA" id="ARBA00022694"/>
    </source>
</evidence>
<dbReference type="EC" id="2.5.1.25" evidence="1"/>
<dbReference type="GO" id="GO:0016432">
    <property type="term" value="F:tRNA-uridine aminocarboxypropyltransferase activity"/>
    <property type="evidence" value="ECO:0007669"/>
    <property type="project" value="UniProtKB-EC"/>
</dbReference>
<evidence type="ECO:0000259" key="8">
    <source>
        <dbReference type="SMART" id="SM01144"/>
    </source>
</evidence>
<dbReference type="Pfam" id="PF03942">
    <property type="entry name" value="DTW"/>
    <property type="match status" value="1"/>
</dbReference>
<dbReference type="InterPro" id="IPR039262">
    <property type="entry name" value="DTWD2/TAPT"/>
</dbReference>
<evidence type="ECO:0000256" key="5">
    <source>
        <dbReference type="ARBA" id="ARBA00034489"/>
    </source>
</evidence>
<keyword evidence="10" id="KW-1185">Reference proteome</keyword>
<feature type="region of interest" description="Disordered" evidence="7">
    <location>
        <begin position="1"/>
        <end position="32"/>
    </location>
</feature>
<dbReference type="GO" id="GO:0008033">
    <property type="term" value="P:tRNA processing"/>
    <property type="evidence" value="ECO:0007669"/>
    <property type="project" value="UniProtKB-KW"/>
</dbReference>
<dbReference type="PANTHER" id="PTHR21392">
    <property type="entry name" value="TRNA-URIDINE AMINOCARBOXYPROPYLTRANSFERASE 2"/>
    <property type="match status" value="1"/>
</dbReference>
<reference evidence="9" key="1">
    <citation type="submission" date="2020-03" db="EMBL/GenBank/DDBJ databases">
        <title>Castanea mollissima Vanexum genome sequencing.</title>
        <authorList>
            <person name="Staton M."/>
        </authorList>
    </citation>
    <scope>NUCLEOTIDE SEQUENCE</scope>
    <source>
        <tissue evidence="9">Leaf</tissue>
    </source>
</reference>
<dbReference type="Proteomes" id="UP000737018">
    <property type="component" value="Unassembled WGS sequence"/>
</dbReference>
<dbReference type="SMART" id="SM01144">
    <property type="entry name" value="DTW"/>
    <property type="match status" value="1"/>
</dbReference>
<proteinExistence type="inferred from homology"/>
<evidence type="ECO:0000313" key="10">
    <source>
        <dbReference type="Proteomes" id="UP000737018"/>
    </source>
</evidence>
<evidence type="ECO:0000256" key="2">
    <source>
        <dbReference type="ARBA" id="ARBA00022679"/>
    </source>
</evidence>
<gene>
    <name evidence="9" type="ORF">CMV_001825</name>
</gene>
<name>A0A8J4S3K0_9ROSI</name>
<organism evidence="9 10">
    <name type="scientific">Castanea mollissima</name>
    <name type="common">Chinese chestnut</name>
    <dbReference type="NCBI Taxonomy" id="60419"/>
    <lineage>
        <taxon>Eukaryota</taxon>
        <taxon>Viridiplantae</taxon>
        <taxon>Streptophyta</taxon>
        <taxon>Embryophyta</taxon>
        <taxon>Tracheophyta</taxon>
        <taxon>Spermatophyta</taxon>
        <taxon>Magnoliopsida</taxon>
        <taxon>eudicotyledons</taxon>
        <taxon>Gunneridae</taxon>
        <taxon>Pentapetalae</taxon>
        <taxon>rosids</taxon>
        <taxon>fabids</taxon>
        <taxon>Fagales</taxon>
        <taxon>Fagaceae</taxon>
        <taxon>Castanea</taxon>
    </lineage>
</organism>
<evidence type="ECO:0000256" key="6">
    <source>
        <dbReference type="ARBA" id="ARBA00048718"/>
    </source>
</evidence>
<feature type="region of interest" description="Disordered" evidence="7">
    <location>
        <begin position="111"/>
        <end position="133"/>
    </location>
</feature>
<comment type="similarity">
    <text evidence="5">Belongs to the TDD superfamily. DTWD2 family.</text>
</comment>
<evidence type="ECO:0000256" key="7">
    <source>
        <dbReference type="SAM" id="MobiDB-lite"/>
    </source>
</evidence>
<keyword evidence="4" id="KW-0819">tRNA processing</keyword>
<keyword evidence="3" id="KW-0949">S-adenosyl-L-methionine</keyword>
<feature type="domain" description="DTW" evidence="8">
    <location>
        <begin position="28"/>
        <end position="239"/>
    </location>
</feature>
<keyword evidence="2" id="KW-0808">Transferase</keyword>
<accession>A0A8J4S3K0</accession>
<evidence type="ECO:0000256" key="3">
    <source>
        <dbReference type="ARBA" id="ARBA00022691"/>
    </source>
</evidence>